<comment type="caution">
    <text evidence="3">The sequence shown here is derived from an EMBL/GenBank/DDBJ whole genome shotgun (WGS) entry which is preliminary data.</text>
</comment>
<dbReference type="AlphaFoldDB" id="A0A8J7JB90"/>
<dbReference type="InterPro" id="IPR046760">
    <property type="entry name" value="Tab2-like_N"/>
</dbReference>
<accession>A0A8J7JB90</accession>
<reference evidence="3" key="1">
    <citation type="submission" date="2020-10" db="EMBL/GenBank/DDBJ databases">
        <authorList>
            <person name="Castelo-Branco R."/>
            <person name="Eusebio N."/>
            <person name="Adriana R."/>
            <person name="Vieira A."/>
            <person name="Brugerolle De Fraissinette N."/>
            <person name="Rezende De Castro R."/>
            <person name="Schneider M.P."/>
            <person name="Vasconcelos V."/>
            <person name="Leao P.N."/>
        </authorList>
    </citation>
    <scope>NUCLEOTIDE SEQUENCE</scope>
    <source>
        <strain evidence="3">LEGE 07157</strain>
    </source>
</reference>
<dbReference type="InterPro" id="IPR046761">
    <property type="entry name" value="Tab2-like_C"/>
</dbReference>
<dbReference type="Proteomes" id="UP000654482">
    <property type="component" value="Unassembled WGS sequence"/>
</dbReference>
<gene>
    <name evidence="3" type="ORF">IQ249_13060</name>
</gene>
<dbReference type="RefSeq" id="WP_194029924.1">
    <property type="nucleotide sequence ID" value="NZ_JADEWZ010000018.1"/>
</dbReference>
<evidence type="ECO:0000313" key="3">
    <source>
        <dbReference type="EMBL" id="MBE9116830.1"/>
    </source>
</evidence>
<protein>
    <submittedName>
        <fullName evidence="3">Tab2/Atab2 family RNA-binding protein</fullName>
    </submittedName>
</protein>
<dbReference type="Pfam" id="PF06485">
    <property type="entry name" value="Tab2-like_N"/>
    <property type="match status" value="1"/>
</dbReference>
<dbReference type="InterPro" id="IPR009472">
    <property type="entry name" value="Tab2-like"/>
</dbReference>
<feature type="domain" description="RNA-binding protein Tab2/Atab2 C-terminal" evidence="2">
    <location>
        <begin position="134"/>
        <end position="287"/>
    </location>
</feature>
<proteinExistence type="predicted"/>
<evidence type="ECO:0000313" key="4">
    <source>
        <dbReference type="Proteomes" id="UP000654482"/>
    </source>
</evidence>
<sequence length="290" mass="33061">MGKTIWELDFYSRPIFNEEKKKVWEVLICESPLDGTRSRDSLFRYEERVDSKNVNSIRLQEILTNAIAQAPAPPSKIRFFRRQMNNMILKACEGLDIPAAQSRRTYFLRQWLEERLETVYPQEPGYDESAAQAASVQYPPSNAVPLPDKLRGDRADKWAFVTLEAEAFEEMNEWEIGFGESFPLSLLKVEPDARIPGLIVFSPRALPIAAWMSDLELSFLQFEGGSFPRIRLETGVSDSWILANLTNEQTIAEAKGFEQAKDKANKVHFLALQSSPEAQSFAGFWLMAEV</sequence>
<dbReference type="GO" id="GO:0003723">
    <property type="term" value="F:RNA binding"/>
    <property type="evidence" value="ECO:0007669"/>
    <property type="project" value="InterPro"/>
</dbReference>
<dbReference type="PANTHER" id="PTHR34556:SF2">
    <property type="entry name" value="PROTEIN TAB2 HOMOLOG, CHLOROPLASTIC"/>
    <property type="match status" value="1"/>
</dbReference>
<dbReference type="EMBL" id="JADEWZ010000018">
    <property type="protein sequence ID" value="MBE9116830.1"/>
    <property type="molecule type" value="Genomic_DNA"/>
</dbReference>
<keyword evidence="4" id="KW-1185">Reference proteome</keyword>
<evidence type="ECO:0000259" key="2">
    <source>
        <dbReference type="Pfam" id="PF20429"/>
    </source>
</evidence>
<dbReference type="Pfam" id="PF20429">
    <property type="entry name" value="Tab2-like_C"/>
    <property type="match status" value="1"/>
</dbReference>
<evidence type="ECO:0000259" key="1">
    <source>
        <dbReference type="Pfam" id="PF06485"/>
    </source>
</evidence>
<dbReference type="PANTHER" id="PTHR34556">
    <property type="match status" value="1"/>
</dbReference>
<organism evidence="3 4">
    <name type="scientific">Lusitaniella coriacea LEGE 07157</name>
    <dbReference type="NCBI Taxonomy" id="945747"/>
    <lineage>
        <taxon>Bacteria</taxon>
        <taxon>Bacillati</taxon>
        <taxon>Cyanobacteriota</taxon>
        <taxon>Cyanophyceae</taxon>
        <taxon>Spirulinales</taxon>
        <taxon>Lusitaniellaceae</taxon>
        <taxon>Lusitaniella</taxon>
    </lineage>
</organism>
<feature type="domain" description="RNA-binding protein Tab2-like N-terminal" evidence="1">
    <location>
        <begin position="5"/>
        <end position="115"/>
    </location>
</feature>
<name>A0A8J7JB90_9CYAN</name>